<name>A0A1I2UBF9_9ACTN</name>
<feature type="compositionally biased region" description="Basic and acidic residues" evidence="1">
    <location>
        <begin position="25"/>
        <end position="34"/>
    </location>
</feature>
<organism evidence="2 3">
    <name type="scientific">Streptomyces mirabilis</name>
    <dbReference type="NCBI Taxonomy" id="68239"/>
    <lineage>
        <taxon>Bacteria</taxon>
        <taxon>Bacillati</taxon>
        <taxon>Actinomycetota</taxon>
        <taxon>Actinomycetes</taxon>
        <taxon>Kitasatosporales</taxon>
        <taxon>Streptomycetaceae</taxon>
        <taxon>Streptomyces</taxon>
    </lineage>
</organism>
<feature type="region of interest" description="Disordered" evidence="1">
    <location>
        <begin position="25"/>
        <end position="53"/>
    </location>
</feature>
<evidence type="ECO:0000256" key="1">
    <source>
        <dbReference type="SAM" id="MobiDB-lite"/>
    </source>
</evidence>
<dbReference type="Proteomes" id="UP000181942">
    <property type="component" value="Unassembled WGS sequence"/>
</dbReference>
<gene>
    <name evidence="2" type="ORF">SAMN02787118_12785</name>
</gene>
<evidence type="ECO:0000313" key="3">
    <source>
        <dbReference type="Proteomes" id="UP000181942"/>
    </source>
</evidence>
<reference evidence="2 3" key="1">
    <citation type="submission" date="2016-10" db="EMBL/GenBank/DDBJ databases">
        <authorList>
            <person name="de Groot N.N."/>
        </authorList>
    </citation>
    <scope>NUCLEOTIDE SEQUENCE [LARGE SCALE GENOMIC DNA]</scope>
    <source>
        <strain evidence="2 3">OK461</strain>
    </source>
</reference>
<protein>
    <submittedName>
        <fullName evidence="2">Uncharacterized protein</fullName>
    </submittedName>
</protein>
<proteinExistence type="predicted"/>
<dbReference type="AlphaFoldDB" id="A0A1I2UBF9"/>
<evidence type="ECO:0000313" key="2">
    <source>
        <dbReference type="EMBL" id="SFG74482.1"/>
    </source>
</evidence>
<dbReference type="EMBL" id="FONR01000027">
    <property type="protein sequence ID" value="SFG74482.1"/>
    <property type="molecule type" value="Genomic_DNA"/>
</dbReference>
<sequence length="53" mass="5394">MGRTETGEGRVRAVGKVAEVDSEARKVMDGESAGREQGAVRLGTVSVSGSVSS</sequence>
<accession>A0A1I2UBF9</accession>